<dbReference type="GO" id="GO:0000462">
    <property type="term" value="P:maturation of SSU-rRNA from tricistronic rRNA transcript (SSU-rRNA, 5.8S rRNA, LSU-rRNA)"/>
    <property type="evidence" value="ECO:0007669"/>
    <property type="project" value="TreeGrafter"/>
</dbReference>
<name>A0A183VDD0_TOXCA</name>
<evidence type="ECO:0000313" key="4">
    <source>
        <dbReference type="WBParaSite" id="TCNE_0001875401-mRNA-1"/>
    </source>
</evidence>
<evidence type="ECO:0000313" key="2">
    <source>
        <dbReference type="EMBL" id="VDM50071.1"/>
    </source>
</evidence>
<organism evidence="3 4">
    <name type="scientific">Toxocara canis</name>
    <name type="common">Canine roundworm</name>
    <dbReference type="NCBI Taxonomy" id="6265"/>
    <lineage>
        <taxon>Eukaryota</taxon>
        <taxon>Metazoa</taxon>
        <taxon>Ecdysozoa</taxon>
        <taxon>Nematoda</taxon>
        <taxon>Chromadorea</taxon>
        <taxon>Rhabditida</taxon>
        <taxon>Spirurina</taxon>
        <taxon>Ascaridomorpha</taxon>
        <taxon>Ascaridoidea</taxon>
        <taxon>Toxocaridae</taxon>
        <taxon>Toxocara</taxon>
    </lineage>
</organism>
<evidence type="ECO:0000259" key="1">
    <source>
        <dbReference type="Pfam" id="PF23098"/>
    </source>
</evidence>
<dbReference type="AlphaFoldDB" id="A0A183VDD0"/>
<dbReference type="InterPro" id="IPR056551">
    <property type="entry name" value="Beta-prop_NOL10_N"/>
</dbReference>
<protein>
    <submittedName>
        <fullName evidence="4">WD_REPEATS_REGION domain-containing protein</fullName>
    </submittedName>
</protein>
<proteinExistence type="predicted"/>
<dbReference type="Gene3D" id="2.130.10.10">
    <property type="entry name" value="YVTN repeat-like/Quinoprotein amine dehydrogenase"/>
    <property type="match status" value="1"/>
</dbReference>
<dbReference type="InterPro" id="IPR036322">
    <property type="entry name" value="WD40_repeat_dom_sf"/>
</dbReference>
<dbReference type="GO" id="GO:0030686">
    <property type="term" value="C:90S preribosome"/>
    <property type="evidence" value="ECO:0007669"/>
    <property type="project" value="TreeGrafter"/>
</dbReference>
<dbReference type="PANTHER" id="PTHR14927">
    <property type="entry name" value="NUCLEOLAR PROTEIN 10"/>
    <property type="match status" value="1"/>
</dbReference>
<feature type="domain" description="Nucleolar protein 10-like N-terminal" evidence="1">
    <location>
        <begin position="1"/>
        <end position="258"/>
    </location>
</feature>
<dbReference type="InterPro" id="IPR040382">
    <property type="entry name" value="NOL10/Enp2"/>
</dbReference>
<dbReference type="Proteomes" id="UP000050794">
    <property type="component" value="Unassembled WGS sequence"/>
</dbReference>
<accession>A0A183VDD0</accession>
<sequence>MQLSIANDVKIYNLSAGKSIPEWISERKRRKLEQKDIGIEAVIGFNITFVDIRRRIQLIQDFDMPDVSHTVDISPDGRYVFATGTVDFLGAITNVQLWGTYKPFVKCFDLNDISLKFSRGLDADVIKMVVLSDDYSKVYFQQVERLPVASWFQFVLLEEDRYIEMHAAFGRYFRMRIPKFGRDMAFCREASDLFIVGSSSEIYRLNLEQGQFLEPLVTSSSSLTCCEFNDDHQLFVCGTIDARVEAWDHRDRSRAGILDCAPYAFLDDFTK</sequence>
<dbReference type="EMBL" id="UYWY01025914">
    <property type="protein sequence ID" value="VDM50071.1"/>
    <property type="molecule type" value="Genomic_DNA"/>
</dbReference>
<dbReference type="Pfam" id="PF23098">
    <property type="entry name" value="Beta-prop_NOL10_N"/>
    <property type="match status" value="1"/>
</dbReference>
<dbReference type="SUPFAM" id="SSF50978">
    <property type="entry name" value="WD40 repeat-like"/>
    <property type="match status" value="1"/>
</dbReference>
<evidence type="ECO:0000313" key="3">
    <source>
        <dbReference type="Proteomes" id="UP000050794"/>
    </source>
</evidence>
<keyword evidence="3" id="KW-1185">Reference proteome</keyword>
<dbReference type="PANTHER" id="PTHR14927:SF0">
    <property type="entry name" value="NUCLEOLAR PROTEIN 10"/>
    <property type="match status" value="1"/>
</dbReference>
<dbReference type="InterPro" id="IPR015943">
    <property type="entry name" value="WD40/YVTN_repeat-like_dom_sf"/>
</dbReference>
<reference evidence="2 3" key="2">
    <citation type="submission" date="2018-11" db="EMBL/GenBank/DDBJ databases">
        <authorList>
            <consortium name="Pathogen Informatics"/>
        </authorList>
    </citation>
    <scope>NUCLEOTIDE SEQUENCE [LARGE SCALE GENOMIC DNA]</scope>
</reference>
<reference evidence="4" key="1">
    <citation type="submission" date="2016-06" db="UniProtKB">
        <authorList>
            <consortium name="WormBaseParasite"/>
        </authorList>
    </citation>
    <scope>IDENTIFICATION</scope>
</reference>
<gene>
    <name evidence="2" type="ORF">TCNE_LOCUS18750</name>
</gene>
<dbReference type="WBParaSite" id="TCNE_0001875401-mRNA-1">
    <property type="protein sequence ID" value="TCNE_0001875401-mRNA-1"/>
    <property type="gene ID" value="TCNE_0001875401"/>
</dbReference>
<dbReference type="GO" id="GO:0032040">
    <property type="term" value="C:small-subunit processome"/>
    <property type="evidence" value="ECO:0007669"/>
    <property type="project" value="TreeGrafter"/>
</dbReference>